<dbReference type="STRING" id="396323.VH98_07540"/>
<reference evidence="2 3" key="1">
    <citation type="submission" date="2013-10" db="EMBL/GenBank/DDBJ databases">
        <title>The Genome Sequence of Acinetobacter brisouii CIP 110357.</title>
        <authorList>
            <consortium name="The Broad Institute Genomics Platform"/>
            <consortium name="The Broad Institute Genome Sequencing Center for Infectious Disease"/>
            <person name="Cerqueira G."/>
            <person name="Feldgarden M."/>
            <person name="Courvalin P."/>
            <person name="Grillot-Courvalin C."/>
            <person name="Clermont D."/>
            <person name="Rocha E."/>
            <person name="Yoon E.-J."/>
            <person name="Nemec A."/>
            <person name="Young S.K."/>
            <person name="Zeng Q."/>
            <person name="Gargeya S."/>
            <person name="Fitzgerald M."/>
            <person name="Abouelleil A."/>
            <person name="Alvarado L."/>
            <person name="Berlin A.M."/>
            <person name="Chapman S.B."/>
            <person name="Gainer-Dewar J."/>
            <person name="Goldberg J."/>
            <person name="Gnerre S."/>
            <person name="Griggs A."/>
            <person name="Gujja S."/>
            <person name="Hansen M."/>
            <person name="Howarth C."/>
            <person name="Imamovic A."/>
            <person name="Ireland A."/>
            <person name="Larimer J."/>
            <person name="McCowan C."/>
            <person name="Murphy C."/>
            <person name="Pearson M."/>
            <person name="Poon T.W."/>
            <person name="Priest M."/>
            <person name="Roberts A."/>
            <person name="Saif S."/>
            <person name="Shea T."/>
            <person name="Sykes S."/>
            <person name="Wortman J."/>
            <person name="Nusbaum C."/>
            <person name="Birren B."/>
        </authorList>
    </citation>
    <scope>NUCLEOTIDE SEQUENCE [LARGE SCALE GENOMIC DNA]</scope>
    <source>
        <strain evidence="2 3">CIP 110357</strain>
    </source>
</reference>
<feature type="signal peptide" evidence="1">
    <location>
        <begin position="1"/>
        <end position="25"/>
    </location>
</feature>
<protein>
    <recommendedName>
        <fullName evidence="4">Outer membrane assembly lipoprotein YfiO</fullName>
    </recommendedName>
</protein>
<dbReference type="AlphaFoldDB" id="V2VYA4"/>
<evidence type="ECO:0000256" key="1">
    <source>
        <dbReference type="SAM" id="SignalP"/>
    </source>
</evidence>
<evidence type="ECO:0000313" key="2">
    <source>
        <dbReference type="EMBL" id="ESK52729.1"/>
    </source>
</evidence>
<evidence type="ECO:0008006" key="4">
    <source>
        <dbReference type="Google" id="ProtNLM"/>
    </source>
</evidence>
<feature type="chain" id="PRO_5004711501" description="Outer membrane assembly lipoprotein YfiO" evidence="1">
    <location>
        <begin position="26"/>
        <end position="707"/>
    </location>
</feature>
<proteinExistence type="predicted"/>
<dbReference type="RefSeq" id="WP_004903906.1">
    <property type="nucleotide sequence ID" value="NZ_BBTI01000001.1"/>
</dbReference>
<accession>V2VYA4</accession>
<organism evidence="2 3">
    <name type="scientific">Acinetobacter brisouii CIP 110357</name>
    <dbReference type="NCBI Taxonomy" id="1341683"/>
    <lineage>
        <taxon>Bacteria</taxon>
        <taxon>Pseudomonadati</taxon>
        <taxon>Pseudomonadota</taxon>
        <taxon>Gammaproteobacteria</taxon>
        <taxon>Moraxellales</taxon>
        <taxon>Moraxellaceae</taxon>
        <taxon>Acinetobacter</taxon>
    </lineage>
</organism>
<comment type="caution">
    <text evidence="2">The sequence shown here is derived from an EMBL/GenBank/DDBJ whole genome shotgun (WGS) entry which is preliminary data.</text>
</comment>
<evidence type="ECO:0000313" key="3">
    <source>
        <dbReference type="Proteomes" id="UP000018418"/>
    </source>
</evidence>
<sequence>MGLSKHFFPLTLLSLTATFSISAYASFDEGCFSPSIQINSNSYDSCRNLPILDPANDNKTNMYLMLSDMGFAQIKPILNKEKIWDSEYGTVPFDVETFTEQISSKISNQRQTTPKQDKTIYDEKQHSMALGETQFIQQVQTSKQLSATEKQQLTAARQAIQANPEAVLAFVVMDPKWSQLAQQFASYLNASIAFYNSDYKTAGKIYTVLSQIDEPWIKETSQYMLIRVAINQAYQSGTDTYGDFDINKINPVFSKAITKRVNDYLKAYPHGLYRASAQGLLRRGYWFSGQNDKLIQELAWQLHHPKDPNYNLDILILPNELDNQVFSNEKLNPNNLKDPFFLTIYDLMQMREPTGENQHPISWAQLQQQQSYFKQQPELFQYLQALHLFFIQKQPAQALNYLPKNDPSKINNYFQLSQVVLKGRILESQTPKVAYTYWNTMLERTSNSYQYATLEVALAINLQKNKNYAGFLAKDSKIKQRNLRKIFIEKIADQASLEQMLASKETNPDERNIALNTLLEEAIVQQDYNTFIQNFKYVPKNAAAYQSSSSTNEAYKAQPPLSVFVWQGKKISTQIQCNSLLNTVTQLSKNPNDRLASVCLGEAIRETGHFLDTFTTENHPDILGQVKKPLKGKIFYRGATYQNIIKEPQPSELQAYALYRAIQCYAPTGTNECGDKAVNKETRKQWFQKLKTEYPNSTWAKSLKYYW</sequence>
<gene>
    <name evidence="2" type="ORF">P255_00890</name>
</gene>
<dbReference type="Proteomes" id="UP000018418">
    <property type="component" value="Unassembled WGS sequence"/>
</dbReference>
<keyword evidence="1" id="KW-0732">Signal</keyword>
<keyword evidence="3" id="KW-1185">Reference proteome</keyword>
<dbReference type="HOGENOM" id="CLU_379414_0_0_6"/>
<dbReference type="PATRIC" id="fig|1341683.3.peg.882"/>
<name>V2VYA4_9GAMM</name>
<dbReference type="EMBL" id="AYEU01000003">
    <property type="protein sequence ID" value="ESK52729.1"/>
    <property type="molecule type" value="Genomic_DNA"/>
</dbReference>